<dbReference type="InterPro" id="IPR045767">
    <property type="entry name" value="DUF6134"/>
</dbReference>
<dbReference type="RefSeq" id="WP_116039110.1">
    <property type="nucleotide sequence ID" value="NZ_QRDX01000001.1"/>
</dbReference>
<sequence length="228" mass="26294">MIPMLIMYVLRRSKYGSIIVKKIESNKRVFLRFIMLLAILLVTKVQANTGGQSLRYSVVKNNKVIGSIAINKSEGNNTITYTLKSEINAKYIIRFNIEGSERSVYKNGKLIFSSVLRKVNNKVKSNHSISFHKGYYNLKTSESEERLNFRAIAQNLIILYFNEPLGVREVYCDNQRKMAKINRLSNGSYKVNISKDKYNIFHYERGRCVKVEAFSSIFKVILIPDNNA</sequence>
<evidence type="ECO:0000313" key="1">
    <source>
        <dbReference type="EMBL" id="RED50157.1"/>
    </source>
</evidence>
<gene>
    <name evidence="1" type="ORF">DFQ02_101180</name>
</gene>
<dbReference type="AlphaFoldDB" id="A0A3D9HKX5"/>
<dbReference type="EMBL" id="QRDX01000001">
    <property type="protein sequence ID" value="RED50157.1"/>
    <property type="molecule type" value="Genomic_DNA"/>
</dbReference>
<keyword evidence="2" id="KW-1185">Reference proteome</keyword>
<name>A0A3D9HKX5_9FLAO</name>
<organism evidence="1 2">
    <name type="scientific">Seonamhaeicola aphaedonensis</name>
    <dbReference type="NCBI Taxonomy" id="1461338"/>
    <lineage>
        <taxon>Bacteria</taxon>
        <taxon>Pseudomonadati</taxon>
        <taxon>Bacteroidota</taxon>
        <taxon>Flavobacteriia</taxon>
        <taxon>Flavobacteriales</taxon>
        <taxon>Flavobacteriaceae</taxon>
    </lineage>
</organism>
<protein>
    <submittedName>
        <fullName evidence="1">Uncharacterized protein</fullName>
    </submittedName>
</protein>
<proteinExistence type="predicted"/>
<dbReference type="Pfam" id="PF19630">
    <property type="entry name" value="DUF6134"/>
    <property type="match status" value="1"/>
</dbReference>
<evidence type="ECO:0000313" key="2">
    <source>
        <dbReference type="Proteomes" id="UP000256629"/>
    </source>
</evidence>
<dbReference type="OrthoDB" id="789612at2"/>
<dbReference type="Proteomes" id="UP000256629">
    <property type="component" value="Unassembled WGS sequence"/>
</dbReference>
<reference evidence="1 2" key="1">
    <citation type="submission" date="2018-07" db="EMBL/GenBank/DDBJ databases">
        <title>Genomic Encyclopedia of Type Strains, Phase III (KMG-III): the genomes of soil and plant-associated and newly described type strains.</title>
        <authorList>
            <person name="Whitman W."/>
        </authorList>
    </citation>
    <scope>NUCLEOTIDE SEQUENCE [LARGE SCALE GENOMIC DNA]</scope>
    <source>
        <strain evidence="1 2">CECT 8487</strain>
    </source>
</reference>
<comment type="caution">
    <text evidence="1">The sequence shown here is derived from an EMBL/GenBank/DDBJ whole genome shotgun (WGS) entry which is preliminary data.</text>
</comment>
<accession>A0A3D9HKX5</accession>